<feature type="domain" description="DUF7047" evidence="2">
    <location>
        <begin position="16"/>
        <end position="74"/>
    </location>
</feature>
<dbReference type="SUPFAM" id="SSF53098">
    <property type="entry name" value="Ribonuclease H-like"/>
    <property type="match status" value="1"/>
</dbReference>
<dbReference type="InterPro" id="IPR036397">
    <property type="entry name" value="RNaseH_sf"/>
</dbReference>
<evidence type="ECO:0000313" key="3">
    <source>
        <dbReference type="Proteomes" id="UP000046395"/>
    </source>
</evidence>
<dbReference type="AlphaFoldDB" id="A0A5S6R1G3"/>
<accession>A0A5S6R1G3</accession>
<evidence type="ECO:0000259" key="1">
    <source>
        <dbReference type="Pfam" id="PF13456"/>
    </source>
</evidence>
<dbReference type="GO" id="GO:0003676">
    <property type="term" value="F:nucleic acid binding"/>
    <property type="evidence" value="ECO:0007669"/>
    <property type="project" value="InterPro"/>
</dbReference>
<dbReference type="GO" id="GO:0004523">
    <property type="term" value="F:RNA-DNA hybrid ribonuclease activity"/>
    <property type="evidence" value="ECO:0007669"/>
    <property type="project" value="InterPro"/>
</dbReference>
<dbReference type="WBParaSite" id="TMUE_3000013268.1">
    <property type="protein sequence ID" value="TMUE_3000013268.1"/>
    <property type="gene ID" value="WBGene00301822"/>
</dbReference>
<dbReference type="STRING" id="70415.A0A5S6R1G3"/>
<name>A0A5S6R1G3_TRIMR</name>
<dbReference type="InterPro" id="IPR012337">
    <property type="entry name" value="RNaseH-like_sf"/>
</dbReference>
<reference evidence="4" key="1">
    <citation type="submission" date="2019-12" db="UniProtKB">
        <authorList>
            <consortium name="WormBaseParasite"/>
        </authorList>
    </citation>
    <scope>IDENTIFICATION</scope>
</reference>
<dbReference type="InterPro" id="IPR055475">
    <property type="entry name" value="DUF7047"/>
</dbReference>
<sequence>MWTRRNPVGDVPQKLTRRTVFTYCGELVGHLPVCGWLRVAAAFAKRSANAATNSWDEPADDGTTRPLLENIAARGDTARVWVDASGLALGVALEVGDAIAEDASWLRQDDAQHINMAELDAVIRGLNLALTWKMTTIELMTDSSTVYRWITDGLSGKARLRTKAASEMLIRRRTSTVLSLAEDYALQLSVTLDCQD</sequence>
<dbReference type="Pfam" id="PF23088">
    <property type="entry name" value="DUF7047"/>
    <property type="match status" value="1"/>
</dbReference>
<evidence type="ECO:0000259" key="2">
    <source>
        <dbReference type="Pfam" id="PF23088"/>
    </source>
</evidence>
<dbReference type="Gene3D" id="3.30.420.10">
    <property type="entry name" value="Ribonuclease H-like superfamily/Ribonuclease H"/>
    <property type="match status" value="1"/>
</dbReference>
<protein>
    <submittedName>
        <fullName evidence="4">RNase H domain-containing protein</fullName>
    </submittedName>
</protein>
<organism evidence="3 4">
    <name type="scientific">Trichuris muris</name>
    <name type="common">Mouse whipworm</name>
    <dbReference type="NCBI Taxonomy" id="70415"/>
    <lineage>
        <taxon>Eukaryota</taxon>
        <taxon>Metazoa</taxon>
        <taxon>Ecdysozoa</taxon>
        <taxon>Nematoda</taxon>
        <taxon>Enoplea</taxon>
        <taxon>Dorylaimia</taxon>
        <taxon>Trichinellida</taxon>
        <taxon>Trichuridae</taxon>
        <taxon>Trichuris</taxon>
    </lineage>
</organism>
<dbReference type="Pfam" id="PF13456">
    <property type="entry name" value="RVT_3"/>
    <property type="match status" value="1"/>
</dbReference>
<proteinExistence type="predicted"/>
<feature type="domain" description="RNase H type-1" evidence="1">
    <location>
        <begin position="109"/>
        <end position="154"/>
    </location>
</feature>
<dbReference type="InterPro" id="IPR002156">
    <property type="entry name" value="RNaseH_domain"/>
</dbReference>
<dbReference type="Proteomes" id="UP000046395">
    <property type="component" value="Unassembled WGS sequence"/>
</dbReference>
<evidence type="ECO:0000313" key="4">
    <source>
        <dbReference type="WBParaSite" id="TMUE_3000013268.1"/>
    </source>
</evidence>
<keyword evidence="3" id="KW-1185">Reference proteome</keyword>